<feature type="compositionally biased region" description="Low complexity" evidence="6">
    <location>
        <begin position="1148"/>
        <end position="1170"/>
    </location>
</feature>
<evidence type="ECO:0000256" key="4">
    <source>
        <dbReference type="ARBA" id="ARBA00022833"/>
    </source>
</evidence>
<feature type="compositionally biased region" description="Low complexity" evidence="6">
    <location>
        <begin position="628"/>
        <end position="638"/>
    </location>
</feature>
<feature type="compositionally biased region" description="Basic residues" evidence="6">
    <location>
        <begin position="1307"/>
        <end position="1321"/>
    </location>
</feature>
<keyword evidence="4 5" id="KW-0862">Zinc</keyword>
<feature type="domain" description="C3H1-type" evidence="7">
    <location>
        <begin position="981"/>
        <end position="1008"/>
    </location>
</feature>
<feature type="compositionally biased region" description="Pro residues" evidence="6">
    <location>
        <begin position="960"/>
        <end position="971"/>
    </location>
</feature>
<feature type="zinc finger region" description="C3H1-type" evidence="5">
    <location>
        <begin position="1227"/>
        <end position="1254"/>
    </location>
</feature>
<feature type="region of interest" description="Disordered" evidence="6">
    <location>
        <begin position="1301"/>
        <end position="1329"/>
    </location>
</feature>
<evidence type="ECO:0000256" key="6">
    <source>
        <dbReference type="SAM" id="MobiDB-lite"/>
    </source>
</evidence>
<dbReference type="Proteomes" id="UP000570595">
    <property type="component" value="Unassembled WGS sequence"/>
</dbReference>
<feature type="compositionally biased region" description="Basic residues" evidence="6">
    <location>
        <begin position="1137"/>
        <end position="1147"/>
    </location>
</feature>
<dbReference type="OrthoDB" id="410307at2759"/>
<feature type="domain" description="C3H1-type" evidence="7">
    <location>
        <begin position="1227"/>
        <end position="1254"/>
    </location>
</feature>
<dbReference type="SUPFAM" id="SSF90229">
    <property type="entry name" value="CCCH zinc finger"/>
    <property type="match status" value="3"/>
</dbReference>
<keyword evidence="1 5" id="KW-0479">Metal-binding</keyword>
<dbReference type="PROSITE" id="PS50103">
    <property type="entry name" value="ZF_C3H1"/>
    <property type="match status" value="3"/>
</dbReference>
<feature type="domain" description="C3H1-type" evidence="7">
    <location>
        <begin position="1072"/>
        <end position="1099"/>
    </location>
</feature>
<keyword evidence="2" id="KW-0677">Repeat</keyword>
<evidence type="ECO:0000256" key="2">
    <source>
        <dbReference type="ARBA" id="ARBA00022737"/>
    </source>
</evidence>
<feature type="region of interest" description="Disordered" evidence="6">
    <location>
        <begin position="628"/>
        <end position="662"/>
    </location>
</feature>
<dbReference type="SMART" id="SM00356">
    <property type="entry name" value="ZnF_C3H1"/>
    <property type="match status" value="3"/>
</dbReference>
<sequence>MTKVRPPKAQNPSRLCVSGRPWKQLAGSKSIKVKASNRDYRPPSKPGMSKFEARKIRERDVSLAKGREAELKAVAKEKRAIANKKRVEKAERKKENEIRSGQYQVIKNTSKLRRYDKKAMSKVMKMSPEMIEEISRVPSFVRMVAPTSTFLKTFWRVHQSSLTSLEAVSDEASSDEKEAHRKQSAKILKEMFAPNFTRAVLELVTSDEAREQLATTLQGKAPCFTDEFEMASVECMAAMVRGQILDPSRFQSQPDIDPATRKSASAMIELAFAKIIGGDFTQGKAWLCSPAMGRVGQLLLGARPTGDNAKTVTLSTGGRSDNELRAGVLRFLDLIVKDGHLSSDSQRKELVLGCPTVNSVLVERVNQTIDSLEEWLRASPSTRNPTDVNISLTNASNSPVLKLYKDIPDAALKEDFMTVLALTIREASKIPACKEFVEEADREFFVLHTTGKSVLSRWLDKQTQKHNSRALDNYKNYLSTGPTEADAAIQAFTSILPLGSREFSLPFGADIDRAITNFHSTEINSSKTARLPRDVLTADTVGSILRLLGVGVFEVDIRNTTAKCISQPGSRVSNLKKIQMADTAASQEDTSDIVIMSMGAAVGPGADTASTLAAGVAAQAQATLTGATLARTTGSPGDSPDDDGTASSKKNSLMPSVPSLVEDNTNEAEDLVDLLLKEILSRVPASARKFRPRPRKISKGVYKFGLRDVSLFTRAGSLYVSHIDGIAAKPQYGETEVSAASFVASEYGVKDAAGLENLTDLLRPASFSLQRQQLLPGASSSVLPGATSTSSSTNIAGQSGTEHLVRRTIDWKSFGFLYRLVKLGMDANDPQWQALWDRFSANEGLKTPARPRKQKLETLQKFVEQSLVYAVRKDWAKELLYKKPGDPDPVIEPSDDDDESGAESKKGPAVAIRRKDRHKKHRRHHHRSRSSSHSRRRSKSSSRPSVSHSGDLPPVNGGASPPPFPGFIPPTAPVPPGHGAFYKTRLCPLFQSGACPRGQSCSYAHGPQELRPNVSAGGRPGVGVTSGLHTGTVMPTAKVGDSVTLSGTGSGGVMDGGATSIPMGTAPPNNPYYKTRMCQAFQQGLCQKGAFCNYAHGAEEMAYYGGGVSGVLAGAGGDLPKGAVSANDIRLAEKRRFEKKRHHHSRSRSYSSGASSRSSYSGSSDGNSSSSEDETDRRIRELQQRLGLGHNGTNNLQGDSGPIGPPVAAGMGMMGQQISIQAPAPRRYKTELCKHFMEGKCGYGEHCSYAHSMEEIRQHAAGNLSAPGPFQPSMQQSNLSVGQSLLQPQSSVVTPIFGSTRAERSTKRSHLGHHHHHKEKKSRTDSSAPAAVKICLDDL</sequence>
<feature type="region of interest" description="Disordered" evidence="6">
    <location>
        <begin position="778"/>
        <end position="799"/>
    </location>
</feature>
<feature type="region of interest" description="Disordered" evidence="6">
    <location>
        <begin position="1136"/>
        <end position="1209"/>
    </location>
</feature>
<dbReference type="InterPro" id="IPR045877">
    <property type="entry name" value="ZFP36-like"/>
</dbReference>
<feature type="zinc finger region" description="C3H1-type" evidence="5">
    <location>
        <begin position="1072"/>
        <end position="1099"/>
    </location>
</feature>
<dbReference type="InterPro" id="IPR036855">
    <property type="entry name" value="Znf_CCCH_sf"/>
</dbReference>
<feature type="zinc finger region" description="C3H1-type" evidence="5">
    <location>
        <begin position="981"/>
        <end position="1008"/>
    </location>
</feature>
<dbReference type="PANTHER" id="PTHR12547">
    <property type="entry name" value="CCCH ZINC FINGER/TIS11-RELATED"/>
    <property type="match status" value="1"/>
</dbReference>
<evidence type="ECO:0000259" key="7">
    <source>
        <dbReference type="PROSITE" id="PS50103"/>
    </source>
</evidence>
<protein>
    <recommendedName>
        <fullName evidence="7">C3H1-type domain-containing protein</fullName>
    </recommendedName>
</protein>
<evidence type="ECO:0000256" key="1">
    <source>
        <dbReference type="ARBA" id="ARBA00022723"/>
    </source>
</evidence>
<gene>
    <name evidence="8" type="ORF">FOZ61_007225</name>
</gene>
<feature type="region of interest" description="Disordered" evidence="6">
    <location>
        <begin position="1"/>
        <end position="50"/>
    </location>
</feature>
<dbReference type="GO" id="GO:0003729">
    <property type="term" value="F:mRNA binding"/>
    <property type="evidence" value="ECO:0007669"/>
    <property type="project" value="InterPro"/>
</dbReference>
<dbReference type="Gene3D" id="4.10.1000.10">
    <property type="entry name" value="Zinc finger, CCCH-type"/>
    <property type="match status" value="3"/>
</dbReference>
<feature type="compositionally biased region" description="Basic residues" evidence="6">
    <location>
        <begin position="912"/>
        <end position="940"/>
    </location>
</feature>
<organism evidence="8 9">
    <name type="scientific">Perkinsus olseni</name>
    <name type="common">Perkinsus atlanticus</name>
    <dbReference type="NCBI Taxonomy" id="32597"/>
    <lineage>
        <taxon>Eukaryota</taxon>
        <taxon>Sar</taxon>
        <taxon>Alveolata</taxon>
        <taxon>Perkinsozoa</taxon>
        <taxon>Perkinsea</taxon>
        <taxon>Perkinsida</taxon>
        <taxon>Perkinsidae</taxon>
        <taxon>Perkinsus</taxon>
    </lineage>
</organism>
<accession>A0A7J6LA72</accession>
<name>A0A7J6LA72_PEROL</name>
<proteinExistence type="predicted"/>
<evidence type="ECO:0000313" key="8">
    <source>
        <dbReference type="EMBL" id="KAF4656046.1"/>
    </source>
</evidence>
<dbReference type="InterPro" id="IPR000571">
    <property type="entry name" value="Znf_CCCH"/>
</dbReference>
<comment type="caution">
    <text evidence="8">The sequence shown here is derived from an EMBL/GenBank/DDBJ whole genome shotgun (WGS) entry which is preliminary data.</text>
</comment>
<reference evidence="8 9" key="1">
    <citation type="submission" date="2020-04" db="EMBL/GenBank/DDBJ databases">
        <title>Perkinsus olseni comparative genomics.</title>
        <authorList>
            <person name="Bogema D.R."/>
        </authorList>
    </citation>
    <scope>NUCLEOTIDE SEQUENCE [LARGE SCALE GENOMIC DNA]</scope>
    <source>
        <strain evidence="8">ATCC PRA-179</strain>
    </source>
</reference>
<evidence type="ECO:0000256" key="5">
    <source>
        <dbReference type="PROSITE-ProRule" id="PRU00723"/>
    </source>
</evidence>
<evidence type="ECO:0000313" key="9">
    <source>
        <dbReference type="Proteomes" id="UP000570595"/>
    </source>
</evidence>
<dbReference type="GO" id="GO:0008270">
    <property type="term" value="F:zinc ion binding"/>
    <property type="evidence" value="ECO:0007669"/>
    <property type="project" value="UniProtKB-KW"/>
</dbReference>
<keyword evidence="3 5" id="KW-0863">Zinc-finger</keyword>
<dbReference type="EMBL" id="JABAHT010000431">
    <property type="protein sequence ID" value="KAF4656046.1"/>
    <property type="molecule type" value="Genomic_DNA"/>
</dbReference>
<evidence type="ECO:0000256" key="3">
    <source>
        <dbReference type="ARBA" id="ARBA00022771"/>
    </source>
</evidence>
<dbReference type="Pfam" id="PF00642">
    <property type="entry name" value="zf-CCCH"/>
    <property type="match status" value="3"/>
</dbReference>
<feature type="region of interest" description="Disordered" evidence="6">
    <location>
        <begin position="882"/>
        <end position="971"/>
    </location>
</feature>